<dbReference type="Gene3D" id="3.40.30.10">
    <property type="entry name" value="Glutaredoxin"/>
    <property type="match status" value="1"/>
</dbReference>
<evidence type="ECO:0000313" key="2">
    <source>
        <dbReference type="EMBL" id="RGU89849.1"/>
    </source>
</evidence>
<name>A0A395W4U2_9FIRM</name>
<organism evidence="2 5">
    <name type="scientific">Holdemanella biformis</name>
    <dbReference type="NCBI Taxonomy" id="1735"/>
    <lineage>
        <taxon>Bacteria</taxon>
        <taxon>Bacillati</taxon>
        <taxon>Bacillota</taxon>
        <taxon>Erysipelotrichia</taxon>
        <taxon>Erysipelotrichales</taxon>
        <taxon>Erysipelotrichaceae</taxon>
        <taxon>Holdemanella</taxon>
    </lineage>
</organism>
<evidence type="ECO:0000256" key="1">
    <source>
        <dbReference type="SAM" id="SignalP"/>
    </source>
</evidence>
<sequence>MKCIKKIIVLLMAFVMVTGCQTNPESSKPGTIKEINIDKMVEKFDNEDTFVVMITQTDCGYCKDFHELLDNWLPTHNLTIYEVNLDHEENATPNDNLARIRPYFSNFKYTPSVYYVKGGEFVSDLNPQVQTITESMLNQWIRQNNIL</sequence>
<dbReference type="PROSITE" id="PS51257">
    <property type="entry name" value="PROKAR_LIPOPROTEIN"/>
    <property type="match status" value="1"/>
</dbReference>
<dbReference type="SUPFAM" id="SSF52833">
    <property type="entry name" value="Thioredoxin-like"/>
    <property type="match status" value="1"/>
</dbReference>
<evidence type="ECO:0000313" key="4">
    <source>
        <dbReference type="EMBL" id="RHB08174.1"/>
    </source>
</evidence>
<dbReference type="RefSeq" id="WP_118011071.1">
    <property type="nucleotide sequence ID" value="NZ_CATXNH010000012.1"/>
</dbReference>
<evidence type="ECO:0000313" key="6">
    <source>
        <dbReference type="Proteomes" id="UP000284651"/>
    </source>
</evidence>
<proteinExistence type="predicted"/>
<dbReference type="InterPro" id="IPR046698">
    <property type="entry name" value="PedC-like"/>
</dbReference>
<feature type="chain" id="PRO_5038231132" evidence="1">
    <location>
        <begin position="23"/>
        <end position="147"/>
    </location>
</feature>
<dbReference type="EMBL" id="QRYQ01000022">
    <property type="protein sequence ID" value="RGU89849.1"/>
    <property type="molecule type" value="Genomic_DNA"/>
</dbReference>
<feature type="signal peptide" evidence="1">
    <location>
        <begin position="1"/>
        <end position="22"/>
    </location>
</feature>
<protein>
    <submittedName>
        <fullName evidence="2">Uncharacterized protein</fullName>
    </submittedName>
</protein>
<dbReference type="Proteomes" id="UP000265489">
    <property type="component" value="Unassembled WGS sequence"/>
</dbReference>
<dbReference type="InterPro" id="IPR036249">
    <property type="entry name" value="Thioredoxin-like_sf"/>
</dbReference>
<accession>A0A395W4U2</accession>
<dbReference type="Pfam" id="PF20207">
    <property type="entry name" value="DUF6568"/>
    <property type="match status" value="1"/>
</dbReference>
<dbReference type="Proteomes" id="UP000285288">
    <property type="component" value="Unassembled WGS sequence"/>
</dbReference>
<dbReference type="GeneID" id="66580133"/>
<keyword evidence="1" id="KW-0732">Signal</keyword>
<reference evidence="5 6" key="1">
    <citation type="submission" date="2018-08" db="EMBL/GenBank/DDBJ databases">
        <title>A genome reference for cultivated species of the human gut microbiota.</title>
        <authorList>
            <person name="Zou Y."/>
            <person name="Xue W."/>
            <person name="Luo G."/>
        </authorList>
    </citation>
    <scope>NUCLEOTIDE SEQUENCE [LARGE SCALE GENOMIC DNA]</scope>
    <source>
        <strain evidence="3 6">AF10-31</strain>
        <strain evidence="2 5">AF15-20</strain>
        <strain evidence="4 7">AM42-13AC</strain>
    </source>
</reference>
<evidence type="ECO:0000313" key="3">
    <source>
        <dbReference type="EMBL" id="RGW74662.1"/>
    </source>
</evidence>
<dbReference type="PROSITE" id="PS51354">
    <property type="entry name" value="GLUTAREDOXIN_2"/>
    <property type="match status" value="1"/>
</dbReference>
<dbReference type="Proteomes" id="UP000284651">
    <property type="component" value="Unassembled WGS sequence"/>
</dbReference>
<gene>
    <name evidence="4" type="ORF">DW907_04385</name>
    <name evidence="3" type="ORF">DWV56_07990</name>
    <name evidence="2" type="ORF">DWW32_10060</name>
</gene>
<comment type="caution">
    <text evidence="2">The sequence shown here is derived from an EMBL/GenBank/DDBJ whole genome shotgun (WGS) entry which is preliminary data.</text>
</comment>
<dbReference type="AlphaFoldDB" id="A0A395W4U2"/>
<dbReference type="EMBL" id="QSAT01000024">
    <property type="protein sequence ID" value="RGW74662.1"/>
    <property type="molecule type" value="Genomic_DNA"/>
</dbReference>
<dbReference type="EMBL" id="QSGD01000011">
    <property type="protein sequence ID" value="RHB08174.1"/>
    <property type="molecule type" value="Genomic_DNA"/>
</dbReference>
<evidence type="ECO:0000313" key="7">
    <source>
        <dbReference type="Proteomes" id="UP000285288"/>
    </source>
</evidence>
<evidence type="ECO:0000313" key="5">
    <source>
        <dbReference type="Proteomes" id="UP000265489"/>
    </source>
</evidence>